<dbReference type="CDD" id="cd04301">
    <property type="entry name" value="NAT_SF"/>
    <property type="match status" value="1"/>
</dbReference>
<dbReference type="Pfam" id="PF00583">
    <property type="entry name" value="Acetyltransf_1"/>
    <property type="match status" value="1"/>
</dbReference>
<dbReference type="RefSeq" id="WP_124958756.1">
    <property type="nucleotide sequence ID" value="NZ_CBFHCE010000161.1"/>
</dbReference>
<dbReference type="InterPro" id="IPR000182">
    <property type="entry name" value="GNAT_dom"/>
</dbReference>
<dbReference type="AlphaFoldDB" id="A0A3P3EQ17"/>
<dbReference type="EMBL" id="RQXU01000006">
    <property type="protein sequence ID" value="RRH88494.1"/>
    <property type="molecule type" value="Genomic_DNA"/>
</dbReference>
<gene>
    <name evidence="4" type="ORF">EH244_12715</name>
    <name evidence="5" type="ORF">EJO66_10145</name>
</gene>
<dbReference type="EMBL" id="RXFQ01000005">
    <property type="protein sequence ID" value="RSZ38738.1"/>
    <property type="molecule type" value="Genomic_DNA"/>
</dbReference>
<reference evidence="5 6" key="2">
    <citation type="submission" date="2018-12" db="EMBL/GenBank/DDBJ databases">
        <title>The genome sequences of strain 502.</title>
        <authorList>
            <person name="Gao J."/>
            <person name="Sun J."/>
        </authorList>
    </citation>
    <scope>NUCLEOTIDE SEQUENCE [LARGE SCALE GENOMIC DNA]</scope>
    <source>
        <strain evidence="5 6">502</strain>
    </source>
</reference>
<name>A0A3P3EQ17_9BURK</name>
<dbReference type="InterPro" id="IPR050832">
    <property type="entry name" value="Bact_Acetyltransf"/>
</dbReference>
<organism evidence="4 7">
    <name type="scientific">Variovorax beijingensis</name>
    <dbReference type="NCBI Taxonomy" id="2496117"/>
    <lineage>
        <taxon>Bacteria</taxon>
        <taxon>Pseudomonadati</taxon>
        <taxon>Pseudomonadota</taxon>
        <taxon>Betaproteobacteria</taxon>
        <taxon>Burkholderiales</taxon>
        <taxon>Comamonadaceae</taxon>
        <taxon>Variovorax</taxon>
    </lineage>
</organism>
<sequence length="150" mass="16150">MSLLCRRAVPEDAAACITLRARTRENAFTESELAALGITRESWAAQIRDGTLPGHVAMVDGDMAGYCFGERDSGEVVVLALLPEHEGRGIGRALLQKVVGDLHALGFARLFLGCSADPASRSHGFYRHLGWRSTGTFDAAGDEVLEYFPG</sequence>
<evidence type="ECO:0000313" key="7">
    <source>
        <dbReference type="Proteomes" id="UP000271590"/>
    </source>
</evidence>
<comment type="caution">
    <text evidence="4">The sequence shown here is derived from an EMBL/GenBank/DDBJ whole genome shotgun (WGS) entry which is preliminary data.</text>
</comment>
<evidence type="ECO:0000256" key="2">
    <source>
        <dbReference type="ARBA" id="ARBA00023315"/>
    </source>
</evidence>
<proteinExistence type="predicted"/>
<dbReference type="PANTHER" id="PTHR43877">
    <property type="entry name" value="AMINOALKYLPHOSPHONATE N-ACETYLTRANSFERASE-RELATED-RELATED"/>
    <property type="match status" value="1"/>
</dbReference>
<keyword evidence="2" id="KW-0012">Acyltransferase</keyword>
<evidence type="ECO:0000313" key="6">
    <source>
        <dbReference type="Proteomes" id="UP000271137"/>
    </source>
</evidence>
<evidence type="ECO:0000313" key="4">
    <source>
        <dbReference type="EMBL" id="RRH88494.1"/>
    </source>
</evidence>
<accession>A0A3P3EQ17</accession>
<dbReference type="Proteomes" id="UP000271137">
    <property type="component" value="Unassembled WGS sequence"/>
</dbReference>
<keyword evidence="6" id="KW-1185">Reference proteome</keyword>
<evidence type="ECO:0000256" key="1">
    <source>
        <dbReference type="ARBA" id="ARBA00022679"/>
    </source>
</evidence>
<protein>
    <submittedName>
        <fullName evidence="4">GNAT family N-acetyltransferase</fullName>
    </submittedName>
</protein>
<dbReference type="GO" id="GO:0016747">
    <property type="term" value="F:acyltransferase activity, transferring groups other than amino-acyl groups"/>
    <property type="evidence" value="ECO:0007669"/>
    <property type="project" value="InterPro"/>
</dbReference>
<evidence type="ECO:0000259" key="3">
    <source>
        <dbReference type="PROSITE" id="PS51186"/>
    </source>
</evidence>
<reference evidence="4 7" key="1">
    <citation type="submission" date="2018-11" db="EMBL/GenBank/DDBJ databases">
        <title>The genome of Variovorax sp T529.</title>
        <authorList>
            <person name="Gao J."/>
        </authorList>
    </citation>
    <scope>NUCLEOTIDE SEQUENCE [LARGE SCALE GENOMIC DNA]</scope>
    <source>
        <strain evidence="4 7">T529</strain>
    </source>
</reference>
<dbReference type="PROSITE" id="PS51186">
    <property type="entry name" value="GNAT"/>
    <property type="match status" value="1"/>
</dbReference>
<evidence type="ECO:0000313" key="5">
    <source>
        <dbReference type="EMBL" id="RSZ38738.1"/>
    </source>
</evidence>
<feature type="domain" description="N-acetyltransferase" evidence="3">
    <location>
        <begin position="3"/>
        <end position="150"/>
    </location>
</feature>
<dbReference type="Gene3D" id="3.40.630.30">
    <property type="match status" value="1"/>
</dbReference>
<keyword evidence="1 4" id="KW-0808">Transferase</keyword>
<dbReference type="InterPro" id="IPR016181">
    <property type="entry name" value="Acyl_CoA_acyltransferase"/>
</dbReference>
<dbReference type="SUPFAM" id="SSF55729">
    <property type="entry name" value="Acyl-CoA N-acyltransferases (Nat)"/>
    <property type="match status" value="1"/>
</dbReference>
<dbReference type="Proteomes" id="UP000271590">
    <property type="component" value="Unassembled WGS sequence"/>
</dbReference>